<evidence type="ECO:0000256" key="2">
    <source>
        <dbReference type="SAM" id="SignalP"/>
    </source>
</evidence>
<evidence type="ECO:0000313" key="5">
    <source>
        <dbReference type="EMBL" id="TDU98030.1"/>
    </source>
</evidence>
<dbReference type="PROSITE" id="PS51257">
    <property type="entry name" value="PROKAR_LIPOPROTEIN"/>
    <property type="match status" value="1"/>
</dbReference>
<dbReference type="Proteomes" id="UP001233782">
    <property type="component" value="Unassembled WGS sequence"/>
</dbReference>
<evidence type="ECO:0000313" key="4">
    <source>
        <dbReference type="EMBL" id="MDI3047680.1"/>
    </source>
</evidence>
<feature type="signal peptide" evidence="2">
    <location>
        <begin position="1"/>
        <end position="20"/>
    </location>
</feature>
<feature type="coiled-coil region" evidence="1">
    <location>
        <begin position="516"/>
        <end position="543"/>
    </location>
</feature>
<protein>
    <recommendedName>
        <fullName evidence="8">Lipoprotein</fullName>
    </recommendedName>
</protein>
<keyword evidence="1" id="KW-0175">Coiled coil</keyword>
<reference evidence="3 6" key="1">
    <citation type="submission" date="2014-06" db="EMBL/GenBank/DDBJ databases">
        <title>The Whole Genome Sequence of Mycoplasma hyosynoviae strain ATCC 27095.</title>
        <authorList>
            <person name="Calcutt M.J."/>
            <person name="Foecking M.F."/>
        </authorList>
    </citation>
    <scope>NUCLEOTIDE SEQUENCE [LARGE SCALE GENOMIC DNA]</scope>
    <source>
        <strain evidence="3 6">M60</strain>
    </source>
</reference>
<dbReference type="Proteomes" id="UP000294882">
    <property type="component" value="Unassembled WGS sequence"/>
</dbReference>
<dbReference type="EMBL" id="SOCH01000002">
    <property type="protein sequence ID" value="TDU98030.1"/>
    <property type="molecule type" value="Genomic_DNA"/>
</dbReference>
<dbReference type="RefSeq" id="WP_119863961.1">
    <property type="nucleotide sequence ID" value="NZ_CP008748.1"/>
</dbReference>
<keyword evidence="6" id="KW-1185">Reference proteome</keyword>
<keyword evidence="2" id="KW-0732">Signal</keyword>
<reference evidence="5 7" key="2">
    <citation type="submission" date="2019-03" db="EMBL/GenBank/DDBJ databases">
        <title>Genomic Encyclopedia of Archaeal and Bacterial Type Strains, Phase II (KMG-II): from individual species to whole genera.</title>
        <authorList>
            <person name="Goeker M."/>
        </authorList>
    </citation>
    <scope>NUCLEOTIDE SEQUENCE [LARGE SCALE GENOMIC DNA]</scope>
    <source>
        <strain evidence="5 7">ATCC 25591</strain>
    </source>
</reference>
<evidence type="ECO:0000313" key="3">
    <source>
        <dbReference type="EMBL" id="ASI54134.1"/>
    </source>
</evidence>
<dbReference type="KEGG" id="mhyv:MHSN_03070"/>
<evidence type="ECO:0000313" key="7">
    <source>
        <dbReference type="Proteomes" id="UP000294882"/>
    </source>
</evidence>
<dbReference type="EMBL" id="JASBCP010000001">
    <property type="protein sequence ID" value="MDI3047680.1"/>
    <property type="molecule type" value="Genomic_DNA"/>
</dbReference>
<feature type="coiled-coil region" evidence="1">
    <location>
        <begin position="32"/>
        <end position="59"/>
    </location>
</feature>
<organism evidence="3 6">
    <name type="scientific">Metamycoplasma hyosynoviae</name>
    <dbReference type="NCBI Taxonomy" id="29559"/>
    <lineage>
        <taxon>Bacteria</taxon>
        <taxon>Bacillati</taxon>
        <taxon>Mycoplasmatota</taxon>
        <taxon>Mycoplasmoidales</taxon>
        <taxon>Metamycoplasmataceae</taxon>
        <taxon>Metamycoplasma</taxon>
    </lineage>
</organism>
<dbReference type="AlphaFoldDB" id="A0A4P1QGN5"/>
<accession>A0A4P1QGN5</accession>
<dbReference type="Proteomes" id="UP000264882">
    <property type="component" value="Chromosome"/>
</dbReference>
<feature type="coiled-coil region" evidence="1">
    <location>
        <begin position="435"/>
        <end position="471"/>
    </location>
</feature>
<feature type="chain" id="PRO_5042373789" description="Lipoprotein" evidence="2">
    <location>
        <begin position="21"/>
        <end position="809"/>
    </location>
</feature>
<name>A0A4P1QGN5_9BACT</name>
<evidence type="ECO:0000256" key="1">
    <source>
        <dbReference type="SAM" id="Coils"/>
    </source>
</evidence>
<sequence length="809" mass="93629">MNKKTKILLISSLLPSSVVALPLMSLSCGNDAEVNQEAVDELQTQLQLISNESNNLLNTAPEIKFQEQNVLENISKLSSATKSSLASLIEKVKHDKKLTKLTYENWVKQQNKIKENILEIKKVIKDRLFFIDEFYIKNQMYWEVISDTFKTLIDQNAFVQKFDDYNKLNLTSFLEKENWSADELSKIQAKFKLFDDIYQLTIIKVTEPSKKLVNDYMENEFWKQTVVTEKTHISESLLKLANEIFISSKEKLTNNFFENHLIYIHIKENLELLEKLIKAEIDNKDKSLKEKYEAVKSSVETKYQVELTSELSNKLQNGTEEEKKAVYANLISSIIQKITDEQINQTADVLKVLFSDKPENVNPIYPNLLQNYKDLIAKKNDSKNKVYIDYVEAAITKAKKSIEQERKSIKDILEVKLEMSNFYLLVKNFDWLHSFETLRDLTNELNSKLDKAEENEEIEKLGLKIEENLKKASELLSSPLSKTEDLNKQIADLKKIQDNIKIKNFINTYEISYALSRAKERAIHEVEEKLESYGEKLISASNNPIEMKDAFKILLDSQKKTISTLFDQFTKAIIKLEFSSSDSKIMEDALFGFVELINTMTTVILEGAFELKDDASEGFDFLSKAINRKIKVIANSLSDLITKFAPVVEKTYSILFGSLRNNEVMKNAVSKECLEEFIEWNTQYYIDKVYGNPNKTPPVESIIPKVKAELEKITSIDISDPEKLMKNELAPVMLIWKQLIDEQDDHNDKHWEKWYPNEEDHKRIRHLYHLETAKKGNAFQEAIWSLGAPIIDLGTGYKTFYNVAVKLLK</sequence>
<evidence type="ECO:0000313" key="6">
    <source>
        <dbReference type="Proteomes" id="UP000264882"/>
    </source>
</evidence>
<reference evidence="4" key="3">
    <citation type="submission" date="2023-04" db="EMBL/GenBank/DDBJ databases">
        <title>Genomes of recent Mycoplasma hyosynoviae isolates 2023.</title>
        <authorList>
            <person name="Spergser J."/>
        </authorList>
    </citation>
    <scope>NUCLEOTIDE SEQUENCE</scope>
    <source>
        <strain evidence="4">SN1J23N</strain>
    </source>
</reference>
<gene>
    <name evidence="5" type="ORF">JN03_0039</name>
    <name evidence="3" type="ORF">MHSN_03070</name>
    <name evidence="4" type="ORF">QJ129_00155</name>
</gene>
<proteinExistence type="predicted"/>
<evidence type="ECO:0008006" key="8">
    <source>
        <dbReference type="Google" id="ProtNLM"/>
    </source>
</evidence>
<dbReference type="EMBL" id="CP008748">
    <property type="protein sequence ID" value="ASI54134.1"/>
    <property type="molecule type" value="Genomic_DNA"/>
</dbReference>